<keyword evidence="2" id="KW-0804">Transcription</keyword>
<dbReference type="PROSITE" id="PS51000">
    <property type="entry name" value="HTH_DEOR_2"/>
    <property type="match status" value="1"/>
</dbReference>
<dbReference type="InterPro" id="IPR050313">
    <property type="entry name" value="Carb_Metab_HTH_regulators"/>
</dbReference>
<comment type="caution">
    <text evidence="4">The sequence shown here is derived from an EMBL/GenBank/DDBJ whole genome shotgun (WGS) entry which is preliminary data.</text>
</comment>
<proteinExistence type="predicted"/>
<evidence type="ECO:0000313" key="5">
    <source>
        <dbReference type="Proteomes" id="UP000218113"/>
    </source>
</evidence>
<dbReference type="Pfam" id="PF08220">
    <property type="entry name" value="HTH_DeoR"/>
    <property type="match status" value="1"/>
</dbReference>
<sequence>MFAEERVAQILEWLQKNRKVTVLELSQNFAVSGATIRHDLRQMESEGLLKRVHGGAILSQKTGVKQPFQQRKQLQPQAKNLIAKVAVTMIEEGDTIIFDSGTTTLELAKQIKGNQHLTVITNDLEIAQLLEGKQKIQVILLGGAVMKDYHCTFGAFAVKMLAELSADKVFLATNCFSLEKGCSTHGIHQTETKRAMIASASEVIVLCDHSKIGKNALSQFADLDQLDTLITDQVTTDLKKALEEQGIKVIEAEK</sequence>
<dbReference type="SUPFAM" id="SSF100950">
    <property type="entry name" value="NagB/RpiA/CoA transferase-like"/>
    <property type="match status" value="1"/>
</dbReference>
<dbReference type="Gene3D" id="1.10.10.10">
    <property type="entry name" value="Winged helix-like DNA-binding domain superfamily/Winged helix DNA-binding domain"/>
    <property type="match status" value="1"/>
</dbReference>
<dbReference type="SMART" id="SM00420">
    <property type="entry name" value="HTH_DEOR"/>
    <property type="match status" value="1"/>
</dbReference>
<accession>A0A2A4T810</accession>
<dbReference type="SMART" id="SM01134">
    <property type="entry name" value="DeoRC"/>
    <property type="match status" value="1"/>
</dbReference>
<evidence type="ECO:0000256" key="2">
    <source>
        <dbReference type="ARBA" id="ARBA00023163"/>
    </source>
</evidence>
<dbReference type="InterPro" id="IPR014036">
    <property type="entry name" value="DeoR-like_C"/>
</dbReference>
<dbReference type="PRINTS" id="PR00037">
    <property type="entry name" value="HTHLACR"/>
</dbReference>
<dbReference type="Pfam" id="PF00455">
    <property type="entry name" value="DeoRC"/>
    <property type="match status" value="1"/>
</dbReference>
<dbReference type="Gene3D" id="3.40.50.1360">
    <property type="match status" value="1"/>
</dbReference>
<keyword evidence="1" id="KW-0805">Transcription regulation</keyword>
<dbReference type="SUPFAM" id="SSF46785">
    <property type="entry name" value="Winged helix' DNA-binding domain"/>
    <property type="match status" value="1"/>
</dbReference>
<dbReference type="PANTHER" id="PTHR30363">
    <property type="entry name" value="HTH-TYPE TRANSCRIPTIONAL REGULATOR SRLR-RELATED"/>
    <property type="match status" value="1"/>
</dbReference>
<reference evidence="5" key="1">
    <citation type="submission" date="2017-08" db="EMBL/GenBank/DDBJ databases">
        <title>A dynamic microbial community with high functional redundancy inhabits the cold, oxic subseafloor aquifer.</title>
        <authorList>
            <person name="Tully B.J."/>
            <person name="Wheat C.G."/>
            <person name="Glazer B.T."/>
            <person name="Huber J.A."/>
        </authorList>
    </citation>
    <scope>NUCLEOTIDE SEQUENCE [LARGE SCALE GENOMIC DNA]</scope>
</reference>
<feature type="domain" description="HTH deoR-type" evidence="3">
    <location>
        <begin position="3"/>
        <end position="58"/>
    </location>
</feature>
<dbReference type="InterPro" id="IPR001034">
    <property type="entry name" value="DeoR_HTH"/>
</dbReference>
<gene>
    <name evidence="4" type="ORF">COB67_04020</name>
</gene>
<dbReference type="AlphaFoldDB" id="A0A2A4T810"/>
<dbReference type="EMBL" id="NVSR01000014">
    <property type="protein sequence ID" value="PCI29429.1"/>
    <property type="molecule type" value="Genomic_DNA"/>
</dbReference>
<dbReference type="InterPro" id="IPR036390">
    <property type="entry name" value="WH_DNA-bd_sf"/>
</dbReference>
<evidence type="ECO:0000259" key="3">
    <source>
        <dbReference type="PROSITE" id="PS51000"/>
    </source>
</evidence>
<dbReference type="Proteomes" id="UP000218113">
    <property type="component" value="Unassembled WGS sequence"/>
</dbReference>
<dbReference type="InterPro" id="IPR036388">
    <property type="entry name" value="WH-like_DNA-bd_sf"/>
</dbReference>
<evidence type="ECO:0000313" key="4">
    <source>
        <dbReference type="EMBL" id="PCI29429.1"/>
    </source>
</evidence>
<dbReference type="InterPro" id="IPR037171">
    <property type="entry name" value="NagB/RpiA_transferase-like"/>
</dbReference>
<organism evidence="4 5">
    <name type="scientific">SAR324 cluster bacterium</name>
    <dbReference type="NCBI Taxonomy" id="2024889"/>
    <lineage>
        <taxon>Bacteria</taxon>
        <taxon>Deltaproteobacteria</taxon>
        <taxon>SAR324 cluster</taxon>
    </lineage>
</organism>
<dbReference type="GO" id="GO:0003700">
    <property type="term" value="F:DNA-binding transcription factor activity"/>
    <property type="evidence" value="ECO:0007669"/>
    <property type="project" value="InterPro"/>
</dbReference>
<protein>
    <recommendedName>
        <fullName evidence="3">HTH deoR-type domain-containing protein</fullName>
    </recommendedName>
</protein>
<dbReference type="PANTHER" id="PTHR30363:SF44">
    <property type="entry name" value="AGA OPERON TRANSCRIPTIONAL REPRESSOR-RELATED"/>
    <property type="match status" value="1"/>
</dbReference>
<name>A0A2A4T810_9DELT</name>
<evidence type="ECO:0000256" key="1">
    <source>
        <dbReference type="ARBA" id="ARBA00023015"/>
    </source>
</evidence>